<dbReference type="GO" id="GO:0034069">
    <property type="term" value="F:aminoglycoside N-acetyltransferase activity"/>
    <property type="evidence" value="ECO:0007669"/>
    <property type="project" value="TreeGrafter"/>
</dbReference>
<comment type="similarity">
    <text evidence="1 4">Belongs to the acetyltransferase Eis family.</text>
</comment>
<dbReference type="SUPFAM" id="SSF55718">
    <property type="entry name" value="SCP-like"/>
    <property type="match status" value="1"/>
</dbReference>
<sequence length="435" mass="47807">MTQLTGEYTVQSFDAATLPEDQTSRFAEWCKAVKLGFHDSMPGDDLIAKILRNARHDNRVLTGVYQESTPEYGLAAESPVATFGTFTKNLNVGRGQEIPAHLITAVTVRPTHRRKGLLTRLMTEDLRRAQENGLAIAALTASEGGIYGRFGFGVATYERSLTVDVTSRFRLRQAPAGRVELTDPRNLLELAEGIFDRFHAATPGSIGRARFYPMLASGFMDEKGEESKDLRAALHYDADGTPDGYVSYRFKGWNTEPYTMTVVDFVAATPEAHLGLWAFLASLDLVERIEVESAPAQDALEWALEDPRCVEAKEPRDMLWLRLLDVKTALEAKRYPLDGSLVLRVEDPLDLVGGTYRVVVVGGTATVTEVEDDDVDDATVELTLGVAELSSVYLGGVPAATLAEAGRIEEHVPGAVERLGLFLTPERPVHCHTHF</sequence>
<dbReference type="InterPro" id="IPR000182">
    <property type="entry name" value="GNAT_dom"/>
</dbReference>
<dbReference type="InterPro" id="IPR041380">
    <property type="entry name" value="Acetyltransf_17"/>
</dbReference>
<dbReference type="Gene3D" id="3.30.1050.10">
    <property type="entry name" value="SCP2 sterol-binding domain"/>
    <property type="match status" value="1"/>
</dbReference>
<evidence type="ECO:0000256" key="1">
    <source>
        <dbReference type="ARBA" id="ARBA00009213"/>
    </source>
</evidence>
<comment type="subunit">
    <text evidence="4">Homohexamer; trimer of dimers.</text>
</comment>
<organism evidence="6 7">
    <name type="scientific">Arthrobacter woluwensis</name>
    <dbReference type="NCBI Taxonomy" id="156980"/>
    <lineage>
        <taxon>Bacteria</taxon>
        <taxon>Bacillati</taxon>
        <taxon>Actinomycetota</taxon>
        <taxon>Actinomycetes</taxon>
        <taxon>Micrococcales</taxon>
        <taxon>Micrococcaceae</taxon>
        <taxon>Arthrobacter</taxon>
    </lineage>
</organism>
<dbReference type="NCBIfam" id="NF002369">
    <property type="entry name" value="PRK01346.1-6"/>
    <property type="match status" value="1"/>
</dbReference>
<dbReference type="Proteomes" id="UP000182652">
    <property type="component" value="Unassembled WGS sequence"/>
</dbReference>
<reference evidence="6 7" key="1">
    <citation type="submission" date="2016-10" db="EMBL/GenBank/DDBJ databases">
        <authorList>
            <person name="de Groot N.N."/>
        </authorList>
    </citation>
    <scope>NUCLEOTIDE SEQUENCE [LARGE SCALE GENOMIC DNA]</scope>
    <source>
        <strain evidence="6 7">DSM 10495</strain>
    </source>
</reference>
<dbReference type="InterPro" id="IPR025559">
    <property type="entry name" value="Eis_dom"/>
</dbReference>
<evidence type="ECO:0000313" key="7">
    <source>
        <dbReference type="Proteomes" id="UP000182652"/>
    </source>
</evidence>
<keyword evidence="3 4" id="KW-0012">Acyltransferase</keyword>
<gene>
    <name evidence="6" type="ORF">SAMN04489745_2315</name>
</gene>
<dbReference type="AlphaFoldDB" id="A0A1H4QKR2"/>
<dbReference type="Pfam" id="PF17668">
    <property type="entry name" value="Acetyltransf_17"/>
    <property type="match status" value="1"/>
</dbReference>
<feature type="domain" description="N-acetyltransferase" evidence="5">
    <location>
        <begin position="16"/>
        <end position="172"/>
    </location>
</feature>
<feature type="active site" description="Proton donor" evidence="4">
    <location>
        <position position="147"/>
    </location>
</feature>
<dbReference type="PROSITE" id="PS51186">
    <property type="entry name" value="GNAT"/>
    <property type="match status" value="1"/>
</dbReference>
<feature type="binding site" evidence="4">
    <location>
        <begin position="142"/>
        <end position="143"/>
    </location>
    <ligand>
        <name>acetyl-CoA</name>
        <dbReference type="ChEBI" id="CHEBI:57288"/>
    </ligand>
</feature>
<evidence type="ECO:0000256" key="2">
    <source>
        <dbReference type="ARBA" id="ARBA00022679"/>
    </source>
</evidence>
<keyword evidence="2 4" id="KW-0808">Transferase</keyword>
<dbReference type="STRING" id="156980.SAMN04489745_2315"/>
<dbReference type="PANTHER" id="PTHR37817">
    <property type="entry name" value="N-ACETYLTRANSFERASE EIS"/>
    <property type="match status" value="1"/>
</dbReference>
<dbReference type="InterPro" id="IPR016181">
    <property type="entry name" value="Acyl_CoA_acyltransferase"/>
</dbReference>
<keyword evidence="7" id="KW-1185">Reference proteome</keyword>
<dbReference type="EMBL" id="FNSN01000003">
    <property type="protein sequence ID" value="SEC20141.1"/>
    <property type="molecule type" value="Genomic_DNA"/>
</dbReference>
<evidence type="ECO:0000256" key="3">
    <source>
        <dbReference type="ARBA" id="ARBA00023315"/>
    </source>
</evidence>
<proteinExistence type="inferred from homology"/>
<dbReference type="RefSeq" id="WP_066212872.1">
    <property type="nucleotide sequence ID" value="NZ_FNSN01000003.1"/>
</dbReference>
<protein>
    <submittedName>
        <fullName evidence="6">Predicted acetyltransferase</fullName>
    </submittedName>
</protein>
<accession>A0A1H4QKR2</accession>
<dbReference type="InterPro" id="IPR036527">
    <property type="entry name" value="SCP2_sterol-bd_dom_sf"/>
</dbReference>
<feature type="binding site" evidence="4">
    <location>
        <begin position="114"/>
        <end position="119"/>
    </location>
    <ligand>
        <name>acetyl-CoA</name>
        <dbReference type="ChEBI" id="CHEBI:57288"/>
    </ligand>
</feature>
<evidence type="ECO:0000256" key="4">
    <source>
        <dbReference type="HAMAP-Rule" id="MF_01812"/>
    </source>
</evidence>
<dbReference type="Pfam" id="PF13530">
    <property type="entry name" value="SCP2_2"/>
    <property type="match status" value="1"/>
</dbReference>
<dbReference type="InterPro" id="IPR051554">
    <property type="entry name" value="Acetyltransferase_Eis"/>
</dbReference>
<dbReference type="HAMAP" id="MF_01812">
    <property type="entry name" value="Eis"/>
    <property type="match status" value="1"/>
</dbReference>
<feature type="active site" description="Proton acceptor; via carboxylate" evidence="4">
    <location>
        <position position="435"/>
    </location>
</feature>
<dbReference type="SUPFAM" id="SSF55729">
    <property type="entry name" value="Acyl-CoA N-acyltransferases (Nat)"/>
    <property type="match status" value="1"/>
</dbReference>
<dbReference type="InterPro" id="IPR022902">
    <property type="entry name" value="NAcTrfase_Eis"/>
</dbReference>
<feature type="binding site" evidence="4">
    <location>
        <begin position="106"/>
        <end position="108"/>
    </location>
    <ligand>
        <name>acetyl-CoA</name>
        <dbReference type="ChEBI" id="CHEBI:57288"/>
    </ligand>
</feature>
<name>A0A1H4QKR2_9MICC</name>
<dbReference type="Gene3D" id="3.40.630.30">
    <property type="match status" value="2"/>
</dbReference>
<dbReference type="Pfam" id="PF13527">
    <property type="entry name" value="Acetyltransf_9"/>
    <property type="match status" value="1"/>
</dbReference>
<evidence type="ECO:0000259" key="5">
    <source>
        <dbReference type="PROSITE" id="PS51186"/>
    </source>
</evidence>
<dbReference type="GO" id="GO:0030649">
    <property type="term" value="P:aminoglycoside antibiotic catabolic process"/>
    <property type="evidence" value="ECO:0007669"/>
    <property type="project" value="TreeGrafter"/>
</dbReference>
<dbReference type="PANTHER" id="PTHR37817:SF1">
    <property type="entry name" value="N-ACETYLTRANSFERASE EIS"/>
    <property type="match status" value="1"/>
</dbReference>
<evidence type="ECO:0000313" key="6">
    <source>
        <dbReference type="EMBL" id="SEC20141.1"/>
    </source>
</evidence>